<proteinExistence type="predicted"/>
<organism evidence="2 3">
    <name type="scientific">Nelumbo nucifera</name>
    <name type="common">Sacred lotus</name>
    <dbReference type="NCBI Taxonomy" id="4432"/>
    <lineage>
        <taxon>Eukaryota</taxon>
        <taxon>Viridiplantae</taxon>
        <taxon>Streptophyta</taxon>
        <taxon>Embryophyta</taxon>
        <taxon>Tracheophyta</taxon>
        <taxon>Spermatophyta</taxon>
        <taxon>Magnoliopsida</taxon>
        <taxon>Proteales</taxon>
        <taxon>Nelumbonaceae</taxon>
        <taxon>Nelumbo</taxon>
    </lineage>
</organism>
<comment type="caution">
    <text evidence="2">The sequence shown here is derived from an EMBL/GenBank/DDBJ whole genome shotgun (WGS) entry which is preliminary data.</text>
</comment>
<evidence type="ECO:0000313" key="3">
    <source>
        <dbReference type="Proteomes" id="UP000607653"/>
    </source>
</evidence>
<feature type="compositionally biased region" description="Basic residues" evidence="1">
    <location>
        <begin position="7"/>
        <end position="26"/>
    </location>
</feature>
<feature type="region of interest" description="Disordered" evidence="1">
    <location>
        <begin position="1"/>
        <end position="46"/>
    </location>
</feature>
<accession>A0A822ZRW5</accession>
<sequence length="74" mass="8530">MSEKIRRDRKANARTKQPKYRRKRSISQRSGSTTMETSQSNQTSVDGFMQTITRFLHELKASPTSLDHTSTTHC</sequence>
<dbReference type="EMBL" id="DUZY01000008">
    <property type="protein sequence ID" value="DAD47613.1"/>
    <property type="molecule type" value="Genomic_DNA"/>
</dbReference>
<protein>
    <submittedName>
        <fullName evidence="2">Uncharacterized protein</fullName>
    </submittedName>
</protein>
<feature type="compositionally biased region" description="Polar residues" evidence="1">
    <location>
        <begin position="27"/>
        <end position="46"/>
    </location>
</feature>
<gene>
    <name evidence="2" type="ORF">HUJ06_017550</name>
</gene>
<reference evidence="2 3" key="1">
    <citation type="journal article" date="2020" name="Mol. Biol. Evol.">
        <title>Distinct Expression and Methylation Patterns for Genes with Different Fates following a Single Whole-Genome Duplication in Flowering Plants.</title>
        <authorList>
            <person name="Shi T."/>
            <person name="Rahmani R.S."/>
            <person name="Gugger P.F."/>
            <person name="Wang M."/>
            <person name="Li H."/>
            <person name="Zhang Y."/>
            <person name="Li Z."/>
            <person name="Wang Q."/>
            <person name="Van de Peer Y."/>
            <person name="Marchal K."/>
            <person name="Chen J."/>
        </authorList>
    </citation>
    <scope>NUCLEOTIDE SEQUENCE [LARGE SCALE GENOMIC DNA]</scope>
    <source>
        <tissue evidence="2">Leaf</tissue>
    </source>
</reference>
<keyword evidence="3" id="KW-1185">Reference proteome</keyword>
<evidence type="ECO:0000256" key="1">
    <source>
        <dbReference type="SAM" id="MobiDB-lite"/>
    </source>
</evidence>
<dbReference type="Proteomes" id="UP000607653">
    <property type="component" value="Unassembled WGS sequence"/>
</dbReference>
<dbReference type="AlphaFoldDB" id="A0A822ZRW5"/>
<evidence type="ECO:0000313" key="2">
    <source>
        <dbReference type="EMBL" id="DAD47613.1"/>
    </source>
</evidence>
<name>A0A822ZRW5_NELNU</name>